<organism evidence="1 2">
    <name type="scientific">Nocardioides acrostichi</name>
    <dbReference type="NCBI Taxonomy" id="2784339"/>
    <lineage>
        <taxon>Bacteria</taxon>
        <taxon>Bacillati</taxon>
        <taxon>Actinomycetota</taxon>
        <taxon>Actinomycetes</taxon>
        <taxon>Propionibacteriales</taxon>
        <taxon>Nocardioidaceae</taxon>
        <taxon>Nocardioides</taxon>
    </lineage>
</organism>
<keyword evidence="2" id="KW-1185">Reference proteome</keyword>
<proteinExistence type="predicted"/>
<dbReference type="GO" id="GO:0005829">
    <property type="term" value="C:cytosol"/>
    <property type="evidence" value="ECO:0007669"/>
    <property type="project" value="TreeGrafter"/>
</dbReference>
<dbReference type="GO" id="GO:0003937">
    <property type="term" value="F:IMP cyclohydrolase activity"/>
    <property type="evidence" value="ECO:0007669"/>
    <property type="project" value="InterPro"/>
</dbReference>
<dbReference type="Proteomes" id="UP000656804">
    <property type="component" value="Unassembled WGS sequence"/>
</dbReference>
<evidence type="ECO:0000313" key="1">
    <source>
        <dbReference type="EMBL" id="MBF4163698.1"/>
    </source>
</evidence>
<dbReference type="Pfam" id="PF01808">
    <property type="entry name" value="AICARFT_IMPCHas"/>
    <property type="match status" value="1"/>
</dbReference>
<dbReference type="InterPro" id="IPR024051">
    <property type="entry name" value="AICAR_Tfase_dup_dom_sf"/>
</dbReference>
<dbReference type="SUPFAM" id="SSF53927">
    <property type="entry name" value="Cytidine deaminase-like"/>
    <property type="match status" value="1"/>
</dbReference>
<comment type="caution">
    <text evidence="1">The sequence shown here is derived from an EMBL/GenBank/DDBJ whole genome shotgun (WGS) entry which is preliminary data.</text>
</comment>
<protein>
    <submittedName>
        <fullName evidence="1">5-aminoimidazole-4-carboxamide ribonucleotide transformylase</fullName>
    </submittedName>
</protein>
<reference evidence="1" key="1">
    <citation type="submission" date="2020-11" db="EMBL/GenBank/DDBJ databases">
        <title>Nocardioides sp. CBS4Y-1, whole genome shotgun sequence.</title>
        <authorList>
            <person name="Tuo L."/>
        </authorList>
    </citation>
    <scope>NUCLEOTIDE SEQUENCE</scope>
    <source>
        <strain evidence="1">CBS4Y-1</strain>
    </source>
</reference>
<accession>A0A930UZD1</accession>
<dbReference type="SMART" id="SM00798">
    <property type="entry name" value="AICARFT_IMPCHas"/>
    <property type="match status" value="1"/>
</dbReference>
<dbReference type="InterPro" id="IPR016193">
    <property type="entry name" value="Cytidine_deaminase-like"/>
</dbReference>
<gene>
    <name evidence="1" type="ORF">ISG29_18625</name>
</gene>
<dbReference type="Gene3D" id="1.10.287.440">
    <property type="match status" value="1"/>
</dbReference>
<dbReference type="GO" id="GO:0006189">
    <property type="term" value="P:'de novo' IMP biosynthetic process"/>
    <property type="evidence" value="ECO:0007669"/>
    <property type="project" value="TreeGrafter"/>
</dbReference>
<sequence length="407" mass="44441">MGIIAGDDWRWVGDHQGVASERIDRLGASSNEERGMRYGMNPHQAARVVGDARHVRVLNGEPSLINWLDLLNAWMLVRDVRCAVGQPAAASFKHVSPAGVAVAGPIDPCAAELWRVDRGASGSLLSAYVRARDVDPKSSFGDAIALSEPCDVATAQFIGQVIADAVIAPGFEPEALAILNRKKTGRFLVVEVDPSYDPPQHEARELFGVRLEQERDDATLGADLDETPFRNDALLGLATLRYTQSNSVCVGKDGMVLGIGAGQQNRVDCTRLAGTKAQTWWLRRHQIIQALHAPDLPRQDLLNWQIRFAEQTLTRNQTQQLARLFGAEVLADYRDPGWRLEWAARWSGLVMCSDGFIPFRDNVDLAAQLGVTTLVEPGGSVRTSEVAAAAAEHGIVHATTGLRLFHH</sequence>
<dbReference type="PANTHER" id="PTHR11692:SF0">
    <property type="entry name" value="BIFUNCTIONAL PURINE BIOSYNTHESIS PROTEIN ATIC"/>
    <property type="match status" value="1"/>
</dbReference>
<dbReference type="AlphaFoldDB" id="A0A930UZD1"/>
<dbReference type="InterPro" id="IPR002695">
    <property type="entry name" value="PurH-like"/>
</dbReference>
<dbReference type="PANTHER" id="PTHR11692">
    <property type="entry name" value="BIFUNCTIONAL PURINE BIOSYNTHESIS PROTEIN PURH"/>
    <property type="match status" value="1"/>
</dbReference>
<name>A0A930UZD1_9ACTN</name>
<evidence type="ECO:0000313" key="2">
    <source>
        <dbReference type="Proteomes" id="UP000656804"/>
    </source>
</evidence>
<dbReference type="Gene3D" id="3.40.140.20">
    <property type="match status" value="2"/>
</dbReference>
<dbReference type="InterPro" id="IPR024050">
    <property type="entry name" value="AICAR_Tfase_insert_dom_sf"/>
</dbReference>
<dbReference type="EMBL" id="JADIVZ010000014">
    <property type="protein sequence ID" value="MBF4163698.1"/>
    <property type="molecule type" value="Genomic_DNA"/>
</dbReference>
<dbReference type="GO" id="GO:0004643">
    <property type="term" value="F:phosphoribosylaminoimidazolecarboxamide formyltransferase activity"/>
    <property type="evidence" value="ECO:0007669"/>
    <property type="project" value="InterPro"/>
</dbReference>